<name>A0AAD3SRV5_NEPGR</name>
<evidence type="ECO:0000313" key="1">
    <source>
        <dbReference type="EMBL" id="GMH15231.1"/>
    </source>
</evidence>
<gene>
    <name evidence="1" type="ORF">Nepgr_017072</name>
</gene>
<organism evidence="1 2">
    <name type="scientific">Nepenthes gracilis</name>
    <name type="common">Slender pitcher plant</name>
    <dbReference type="NCBI Taxonomy" id="150966"/>
    <lineage>
        <taxon>Eukaryota</taxon>
        <taxon>Viridiplantae</taxon>
        <taxon>Streptophyta</taxon>
        <taxon>Embryophyta</taxon>
        <taxon>Tracheophyta</taxon>
        <taxon>Spermatophyta</taxon>
        <taxon>Magnoliopsida</taxon>
        <taxon>eudicotyledons</taxon>
        <taxon>Gunneridae</taxon>
        <taxon>Pentapetalae</taxon>
        <taxon>Caryophyllales</taxon>
        <taxon>Nepenthaceae</taxon>
        <taxon>Nepenthes</taxon>
    </lineage>
</organism>
<protein>
    <submittedName>
        <fullName evidence="1">Uncharacterized protein</fullName>
    </submittedName>
</protein>
<evidence type="ECO:0000313" key="2">
    <source>
        <dbReference type="Proteomes" id="UP001279734"/>
    </source>
</evidence>
<accession>A0AAD3SRV5</accession>
<comment type="caution">
    <text evidence="1">The sequence shown here is derived from an EMBL/GenBank/DDBJ whole genome shotgun (WGS) entry which is preliminary data.</text>
</comment>
<dbReference type="AlphaFoldDB" id="A0AAD3SRV5"/>
<dbReference type="EMBL" id="BSYO01000015">
    <property type="protein sequence ID" value="GMH15231.1"/>
    <property type="molecule type" value="Genomic_DNA"/>
</dbReference>
<keyword evidence="2" id="KW-1185">Reference proteome</keyword>
<dbReference type="Proteomes" id="UP001279734">
    <property type="component" value="Unassembled WGS sequence"/>
</dbReference>
<sequence>MSTASQQLPKYELFILKFNGLPGAEQRPDHQLVFMHLLPYALLVNGVAKNGEDSEKQNSKYPDKGIKLWRKKNGSDKEKGCYHTSRSDERCGRSIFRARFLKK</sequence>
<proteinExistence type="predicted"/>
<reference evidence="1" key="1">
    <citation type="submission" date="2023-05" db="EMBL/GenBank/DDBJ databases">
        <title>Nepenthes gracilis genome sequencing.</title>
        <authorList>
            <person name="Fukushima K."/>
        </authorList>
    </citation>
    <scope>NUCLEOTIDE SEQUENCE</scope>
    <source>
        <strain evidence="1">SING2019-196</strain>
    </source>
</reference>